<evidence type="ECO:0000256" key="1">
    <source>
        <dbReference type="ARBA" id="ARBA00022490"/>
    </source>
</evidence>
<feature type="region of interest" description="Small ATPAse domain (RuvB-S)" evidence="9">
    <location>
        <begin position="192"/>
        <end position="262"/>
    </location>
</feature>
<comment type="caution">
    <text evidence="9">Lacks conserved residue(s) required for the propagation of feature annotation.</text>
</comment>
<dbReference type="InterPro" id="IPR003593">
    <property type="entry name" value="AAA+_ATPase"/>
</dbReference>
<dbReference type="Pfam" id="PF17864">
    <property type="entry name" value="AAA_lid_4"/>
    <property type="match status" value="1"/>
</dbReference>
<dbReference type="Pfam" id="PF05491">
    <property type="entry name" value="WHD_RuvB"/>
    <property type="match status" value="1"/>
</dbReference>
<evidence type="ECO:0000256" key="9">
    <source>
        <dbReference type="HAMAP-Rule" id="MF_00016"/>
    </source>
</evidence>
<dbReference type="HAMAP" id="MF_00016">
    <property type="entry name" value="DNA_HJ_migration_RuvB"/>
    <property type="match status" value="1"/>
</dbReference>
<name>A0A1Y6B2U1_9BACT</name>
<feature type="binding site" evidence="9">
    <location>
        <position position="301"/>
    </location>
    <ligand>
        <name>DNA</name>
        <dbReference type="ChEBI" id="CHEBI:16991"/>
    </ligand>
</feature>
<feature type="binding site" evidence="9">
    <location>
        <position position="191"/>
    </location>
    <ligand>
        <name>ATP</name>
        <dbReference type="ChEBI" id="CHEBI:30616"/>
    </ligand>
</feature>
<comment type="subunit">
    <text evidence="9">Homohexamer. Forms an RuvA(8)-RuvB(12)-Holliday junction (HJ) complex. HJ DNA is sandwiched between 2 RuvA tetramers; dsDNA enters through RuvA and exits via RuvB. An RuvB hexamer assembles on each DNA strand where it exits the tetramer. Each RuvB hexamer is contacted by two RuvA subunits (via domain III) on 2 adjacent RuvB subunits; this complex drives branch migration. In the full resolvosome a probable DNA-RuvA(4)-RuvB(12)-RuvC(2) complex forms which resolves the HJ.</text>
</comment>
<reference evidence="13" key="1">
    <citation type="submission" date="2017-04" db="EMBL/GenBank/DDBJ databases">
        <authorList>
            <person name="Varghese N."/>
            <person name="Submissions S."/>
        </authorList>
    </citation>
    <scope>NUCLEOTIDE SEQUENCE [LARGE SCALE GENOMIC DNA]</scope>
    <source>
        <strain evidence="13">RKEM611</strain>
    </source>
</reference>
<keyword evidence="8 9" id="KW-0234">DNA repair</keyword>
<dbReference type="GO" id="GO:0006310">
    <property type="term" value="P:DNA recombination"/>
    <property type="evidence" value="ECO:0007669"/>
    <property type="project" value="UniProtKB-UniRule"/>
</dbReference>
<keyword evidence="7 9" id="KW-0233">DNA recombination</keyword>
<accession>A0A1Y6B2U1</accession>
<dbReference type="InterPro" id="IPR004605">
    <property type="entry name" value="DNA_helicase_Holl-junc_RuvB"/>
</dbReference>
<evidence type="ECO:0000256" key="10">
    <source>
        <dbReference type="SAM" id="MobiDB-lite"/>
    </source>
</evidence>
<dbReference type="RefSeq" id="WP_132314694.1">
    <property type="nucleotide sequence ID" value="NZ_FWZT01000001.1"/>
</dbReference>
<feature type="binding site" evidence="9">
    <location>
        <position position="31"/>
    </location>
    <ligand>
        <name>ATP</name>
        <dbReference type="ChEBI" id="CHEBI:30616"/>
    </ligand>
</feature>
<dbReference type="OrthoDB" id="5289120at2"/>
<comment type="domain">
    <text evidence="9">Has 3 domains, the large (RuvB-L) and small ATPase (RuvB-S) domains and the C-terminal head (RuvB-H) domain. The head domain binds DNA, while the ATPase domains jointly bind ATP, ADP or are empty depending on the state of the subunit in the translocation cycle. During a single DNA translocation step the structure of each domain remains the same, but their relative positions change.</text>
</comment>
<dbReference type="Pfam" id="PF05496">
    <property type="entry name" value="RuvB_N"/>
    <property type="match status" value="1"/>
</dbReference>
<feature type="binding site" evidence="9">
    <location>
        <position position="76"/>
    </location>
    <ligand>
        <name>ATP</name>
        <dbReference type="ChEBI" id="CHEBI:30616"/>
    </ligand>
</feature>
<feature type="region of interest" description="Disordered" evidence="10">
    <location>
        <begin position="11"/>
        <end position="32"/>
    </location>
</feature>
<keyword evidence="1 9" id="KW-0963">Cytoplasm</keyword>
<dbReference type="Gene3D" id="3.40.50.300">
    <property type="entry name" value="P-loop containing nucleotide triphosphate hydrolases"/>
    <property type="match status" value="1"/>
</dbReference>
<dbReference type="InterPro" id="IPR041445">
    <property type="entry name" value="AAA_lid_4"/>
</dbReference>
<dbReference type="PANTHER" id="PTHR42848:SF1">
    <property type="entry name" value="HOLLIDAY JUNCTION BRANCH MIGRATION COMPLEX SUBUNIT RUVB"/>
    <property type="match status" value="1"/>
</dbReference>
<feature type="binding site" evidence="9">
    <location>
        <position position="72"/>
    </location>
    <ligand>
        <name>ATP</name>
        <dbReference type="ChEBI" id="CHEBI:30616"/>
    </ligand>
</feature>
<keyword evidence="12" id="KW-0347">Helicase</keyword>
<comment type="function">
    <text evidence="9">The RuvA-RuvB-RuvC complex processes Holliday junction (HJ) DNA during genetic recombination and DNA repair, while the RuvA-RuvB complex plays an important role in the rescue of blocked DNA replication forks via replication fork reversal (RFR). RuvA specifically binds to HJ cruciform DNA, conferring on it an open structure. The RuvB hexamer acts as an ATP-dependent pump, pulling dsDNA into and through the RuvAB complex. RuvB forms 2 homohexamers on either side of HJ DNA bound by 1 or 2 RuvA tetramers; 4 subunits per hexamer contact DNA at a time. Coordinated motions by a converter formed by DNA-disengaged RuvB subunits stimulates ATP hydrolysis and nucleotide exchange. Immobilization of the converter enables RuvB to convert the ATP-contained energy into a lever motion, pulling 2 nucleotides of DNA out of the RuvA tetramer per ATP hydrolyzed, thus driving DNA branch migration. The RuvB motors rotate together with the DNA substrate, which together with the progressing nucleotide cycle form the mechanistic basis for DNA recombination by continuous HJ branch migration. Branch migration allows RuvC to scan DNA until it finds its consensus sequence, where it cleaves and resolves cruciform DNA.</text>
</comment>
<dbReference type="AlphaFoldDB" id="A0A1Y6B2U1"/>
<keyword evidence="3 9" id="KW-0227">DNA damage</keyword>
<dbReference type="Gene3D" id="1.10.8.60">
    <property type="match status" value="1"/>
</dbReference>
<organism evidence="12 13">
    <name type="scientific">Pseudobacteriovorax antillogorgiicola</name>
    <dbReference type="NCBI Taxonomy" id="1513793"/>
    <lineage>
        <taxon>Bacteria</taxon>
        <taxon>Pseudomonadati</taxon>
        <taxon>Bdellovibrionota</taxon>
        <taxon>Oligoflexia</taxon>
        <taxon>Oligoflexales</taxon>
        <taxon>Pseudobacteriovoracaceae</taxon>
        <taxon>Pseudobacteriovorax</taxon>
    </lineage>
</organism>
<keyword evidence="5 9" id="KW-0067">ATP-binding</keyword>
<feature type="binding site" evidence="9">
    <location>
        <begin position="138"/>
        <end position="140"/>
    </location>
    <ligand>
        <name>ATP</name>
        <dbReference type="ChEBI" id="CHEBI:30616"/>
    </ligand>
</feature>
<dbReference type="EMBL" id="FWZT01000001">
    <property type="protein sequence ID" value="SME88643.1"/>
    <property type="molecule type" value="Genomic_DNA"/>
</dbReference>
<dbReference type="GO" id="GO:0005524">
    <property type="term" value="F:ATP binding"/>
    <property type="evidence" value="ECO:0007669"/>
    <property type="project" value="UniProtKB-UniRule"/>
</dbReference>
<evidence type="ECO:0000256" key="2">
    <source>
        <dbReference type="ARBA" id="ARBA00022741"/>
    </source>
</evidence>
<keyword evidence="2 9" id="KW-0547">Nucleotide-binding</keyword>
<dbReference type="GO" id="GO:0048476">
    <property type="term" value="C:Holliday junction resolvase complex"/>
    <property type="evidence" value="ECO:0007669"/>
    <property type="project" value="UniProtKB-UniRule"/>
</dbReference>
<feature type="domain" description="AAA+ ATPase" evidence="11">
    <location>
        <begin position="61"/>
        <end position="192"/>
    </location>
</feature>
<evidence type="ECO:0000256" key="6">
    <source>
        <dbReference type="ARBA" id="ARBA00023125"/>
    </source>
</evidence>
<feature type="binding site" evidence="9">
    <location>
        <position position="77"/>
    </location>
    <ligand>
        <name>ATP</name>
        <dbReference type="ChEBI" id="CHEBI:30616"/>
    </ligand>
</feature>
<evidence type="ECO:0000256" key="5">
    <source>
        <dbReference type="ARBA" id="ARBA00022840"/>
    </source>
</evidence>
<dbReference type="PANTHER" id="PTHR42848">
    <property type="match status" value="1"/>
</dbReference>
<dbReference type="CDD" id="cd00009">
    <property type="entry name" value="AAA"/>
    <property type="match status" value="1"/>
</dbReference>
<dbReference type="InterPro" id="IPR036388">
    <property type="entry name" value="WH-like_DNA-bd_sf"/>
</dbReference>
<sequence>MTAEIERVILSPVADEPESQESEVISGPSLRPQLFDDYPGQEAVKENLRVYVQAARKRQTPLDHSIFHGPPGLGKTTLAKIVANELGAPFYQTSGPSIDKPGDLAGILAGIEPGGVLFVDEIHRLPITVEEVLYSAMEDFCVDILVGQGPATRTVRMPINPFTLIGATTRIASISAPLISRFGIQEHLDFYSESSLAKILMRSASIWDIPLAEDGAMELAHRSRGTPRIANRLLRRVRDFADFHSVSELHRDIVDLTLSRLDIDQQGLDRMDRRILYTIRDRYRGGPVGIETLAATVGEERTTIEDVYEPYLTHKGLIQRGPRGRELSEEAINHLENCDQHQSLSR</sequence>
<evidence type="ECO:0000259" key="11">
    <source>
        <dbReference type="SMART" id="SM00382"/>
    </source>
</evidence>
<protein>
    <recommendedName>
        <fullName evidence="9">Holliday junction branch migration complex subunit RuvB</fullName>
        <ecNumber evidence="9">3.6.4.-</ecNumber>
    </recommendedName>
</protein>
<evidence type="ECO:0000313" key="13">
    <source>
        <dbReference type="Proteomes" id="UP000192907"/>
    </source>
</evidence>
<dbReference type="SUPFAM" id="SSF52540">
    <property type="entry name" value="P-loop containing nucleoside triphosphate hydrolases"/>
    <property type="match status" value="1"/>
</dbReference>
<keyword evidence="13" id="KW-1185">Reference proteome</keyword>
<dbReference type="GO" id="GO:0016887">
    <property type="term" value="F:ATP hydrolysis activity"/>
    <property type="evidence" value="ECO:0007669"/>
    <property type="project" value="RHEA"/>
</dbReference>
<feature type="binding site" evidence="9">
    <location>
        <position position="181"/>
    </location>
    <ligand>
        <name>ATP</name>
        <dbReference type="ChEBI" id="CHEBI:30616"/>
    </ligand>
</feature>
<dbReference type="InterPro" id="IPR027417">
    <property type="entry name" value="P-loop_NTPase"/>
</dbReference>
<evidence type="ECO:0000256" key="8">
    <source>
        <dbReference type="ARBA" id="ARBA00023204"/>
    </source>
</evidence>
<feature type="region of interest" description="Head domain (RuvB-H)" evidence="9">
    <location>
        <begin position="265"/>
        <end position="346"/>
    </location>
</feature>
<comment type="catalytic activity">
    <reaction evidence="9">
        <text>ATP + H2O = ADP + phosphate + H(+)</text>
        <dbReference type="Rhea" id="RHEA:13065"/>
        <dbReference type="ChEBI" id="CHEBI:15377"/>
        <dbReference type="ChEBI" id="CHEBI:15378"/>
        <dbReference type="ChEBI" id="CHEBI:30616"/>
        <dbReference type="ChEBI" id="CHEBI:43474"/>
        <dbReference type="ChEBI" id="CHEBI:456216"/>
    </reaction>
</comment>
<dbReference type="Gene3D" id="1.10.10.10">
    <property type="entry name" value="Winged helix-like DNA-binding domain superfamily/Winged helix DNA-binding domain"/>
    <property type="match status" value="1"/>
</dbReference>
<dbReference type="GO" id="GO:0000400">
    <property type="term" value="F:four-way junction DNA binding"/>
    <property type="evidence" value="ECO:0007669"/>
    <property type="project" value="UniProtKB-UniRule"/>
</dbReference>
<dbReference type="SUPFAM" id="SSF46785">
    <property type="entry name" value="Winged helix' DNA-binding domain"/>
    <property type="match status" value="1"/>
</dbReference>
<dbReference type="GO" id="GO:0005737">
    <property type="term" value="C:cytoplasm"/>
    <property type="evidence" value="ECO:0007669"/>
    <property type="project" value="UniProtKB-SubCell"/>
</dbReference>
<dbReference type="NCBIfam" id="NF000868">
    <property type="entry name" value="PRK00080.1"/>
    <property type="match status" value="1"/>
</dbReference>
<keyword evidence="6 9" id="KW-0238">DNA-binding</keyword>
<feature type="binding site" evidence="9">
    <location>
        <position position="75"/>
    </location>
    <ligand>
        <name>ATP</name>
        <dbReference type="ChEBI" id="CHEBI:30616"/>
    </ligand>
</feature>
<comment type="subcellular location">
    <subcellularLocation>
        <location evidence="9">Cytoplasm</location>
    </subcellularLocation>
</comment>
<proteinExistence type="inferred from homology"/>
<dbReference type="InterPro" id="IPR008823">
    <property type="entry name" value="RuvB_wg_C"/>
</dbReference>
<evidence type="ECO:0000256" key="7">
    <source>
        <dbReference type="ARBA" id="ARBA00023172"/>
    </source>
</evidence>
<dbReference type="NCBIfam" id="TIGR00635">
    <property type="entry name" value="ruvB"/>
    <property type="match status" value="1"/>
</dbReference>
<evidence type="ECO:0000256" key="4">
    <source>
        <dbReference type="ARBA" id="ARBA00022801"/>
    </source>
</evidence>
<comment type="similarity">
    <text evidence="9">Belongs to the RuvB family.</text>
</comment>
<evidence type="ECO:0000256" key="3">
    <source>
        <dbReference type="ARBA" id="ARBA00022763"/>
    </source>
</evidence>
<dbReference type="Proteomes" id="UP000192907">
    <property type="component" value="Unassembled WGS sequence"/>
</dbReference>
<dbReference type="InterPro" id="IPR008824">
    <property type="entry name" value="RuvB-like_N"/>
</dbReference>
<feature type="binding site" evidence="9">
    <location>
        <position position="228"/>
    </location>
    <ligand>
        <name>ATP</name>
        <dbReference type="ChEBI" id="CHEBI:30616"/>
    </ligand>
</feature>
<dbReference type="STRING" id="1513793.SAMN06296036_101175"/>
<gene>
    <name evidence="9" type="primary">ruvB</name>
    <name evidence="12" type="ORF">SAMN06296036_101175</name>
</gene>
<dbReference type="EC" id="3.6.4.-" evidence="9"/>
<feature type="binding site" evidence="9">
    <location>
        <position position="325"/>
    </location>
    <ligand>
        <name>DNA</name>
        <dbReference type="ChEBI" id="CHEBI:16991"/>
    </ligand>
</feature>
<dbReference type="GO" id="GO:0009378">
    <property type="term" value="F:four-way junction helicase activity"/>
    <property type="evidence" value="ECO:0007669"/>
    <property type="project" value="InterPro"/>
</dbReference>
<feature type="binding site" evidence="9">
    <location>
        <position position="30"/>
    </location>
    <ligand>
        <name>ATP</name>
        <dbReference type="ChEBI" id="CHEBI:30616"/>
    </ligand>
</feature>
<keyword evidence="4 9" id="KW-0378">Hydrolase</keyword>
<feature type="binding site" evidence="9">
    <location>
        <position position="76"/>
    </location>
    <ligand>
        <name>Mg(2+)</name>
        <dbReference type="ChEBI" id="CHEBI:18420"/>
    </ligand>
</feature>
<dbReference type="SMART" id="SM00382">
    <property type="entry name" value="AAA"/>
    <property type="match status" value="1"/>
</dbReference>
<feature type="binding site" evidence="9">
    <location>
        <position position="320"/>
    </location>
    <ligand>
        <name>DNA</name>
        <dbReference type="ChEBI" id="CHEBI:16991"/>
    </ligand>
</feature>
<dbReference type="GO" id="GO:0006281">
    <property type="term" value="P:DNA repair"/>
    <property type="evidence" value="ECO:0007669"/>
    <property type="project" value="UniProtKB-UniRule"/>
</dbReference>
<dbReference type="InterPro" id="IPR036390">
    <property type="entry name" value="WH_DNA-bd_sf"/>
</dbReference>
<evidence type="ECO:0000313" key="12">
    <source>
        <dbReference type="EMBL" id="SME88643.1"/>
    </source>
</evidence>